<keyword evidence="2 3" id="KW-0378">Hydrolase</keyword>
<comment type="caution">
    <text evidence="4">The sequence shown here is derived from an EMBL/GenBank/DDBJ whole genome shotgun (WGS) entry which is preliminary data.</text>
</comment>
<dbReference type="PROSITE" id="PS51462">
    <property type="entry name" value="NUDIX"/>
    <property type="match status" value="1"/>
</dbReference>
<dbReference type="AlphaFoldDB" id="A0A086YA71"/>
<dbReference type="InterPro" id="IPR015797">
    <property type="entry name" value="NUDIX_hydrolase-like_dom_sf"/>
</dbReference>
<evidence type="ECO:0000256" key="1">
    <source>
        <dbReference type="ARBA" id="ARBA00001946"/>
    </source>
</evidence>
<dbReference type="PROSITE" id="PS00893">
    <property type="entry name" value="NUDIX_BOX"/>
    <property type="match status" value="1"/>
</dbReference>
<name>A0A086YA71_9RHOB</name>
<reference evidence="4 5" key="1">
    <citation type="submission" date="2014-03" db="EMBL/GenBank/DDBJ databases">
        <title>Genome of Haematobacter massiliensis CCUG 47968.</title>
        <authorList>
            <person name="Wang D."/>
            <person name="Wang G."/>
        </authorList>
    </citation>
    <scope>NUCLEOTIDE SEQUENCE [LARGE SCALE GENOMIC DNA]</scope>
    <source>
        <strain evidence="4 5">CCUG 47968</strain>
    </source>
</reference>
<evidence type="ECO:0000313" key="5">
    <source>
        <dbReference type="Proteomes" id="UP000028826"/>
    </source>
</evidence>
<dbReference type="SUPFAM" id="SSF55811">
    <property type="entry name" value="Nudix"/>
    <property type="match status" value="1"/>
</dbReference>
<gene>
    <name evidence="4" type="ORF">CN97_09050</name>
</gene>
<comment type="similarity">
    <text evidence="3">Belongs to the Nudix hydrolase family.</text>
</comment>
<evidence type="ECO:0000313" key="4">
    <source>
        <dbReference type="EMBL" id="KFI31171.1"/>
    </source>
</evidence>
<dbReference type="RefSeq" id="WP_035707386.1">
    <property type="nucleotide sequence ID" value="NZ_CAMIFG010000050.1"/>
</dbReference>
<comment type="cofactor">
    <cofactor evidence="1">
        <name>Mg(2+)</name>
        <dbReference type="ChEBI" id="CHEBI:18420"/>
    </cofactor>
</comment>
<dbReference type="PANTHER" id="PTHR43736">
    <property type="entry name" value="ADP-RIBOSE PYROPHOSPHATASE"/>
    <property type="match status" value="1"/>
</dbReference>
<dbReference type="InterPro" id="IPR000086">
    <property type="entry name" value="NUDIX_hydrolase_dom"/>
</dbReference>
<dbReference type="Proteomes" id="UP000028826">
    <property type="component" value="Unassembled WGS sequence"/>
</dbReference>
<dbReference type="PANTHER" id="PTHR43736:SF1">
    <property type="entry name" value="DIHYDRONEOPTERIN TRIPHOSPHATE DIPHOSPHATASE"/>
    <property type="match status" value="1"/>
</dbReference>
<dbReference type="Pfam" id="PF00293">
    <property type="entry name" value="NUDIX"/>
    <property type="match status" value="1"/>
</dbReference>
<evidence type="ECO:0000256" key="3">
    <source>
        <dbReference type="RuleBase" id="RU003476"/>
    </source>
</evidence>
<dbReference type="eggNOG" id="COG0494">
    <property type="taxonomic scope" value="Bacteria"/>
</dbReference>
<dbReference type="EMBL" id="JGYG01000002">
    <property type="protein sequence ID" value="KFI31171.1"/>
    <property type="molecule type" value="Genomic_DNA"/>
</dbReference>
<proteinExistence type="inferred from homology"/>
<dbReference type="Gene3D" id="3.90.79.10">
    <property type="entry name" value="Nucleoside Triphosphate Pyrophosphohydrolase"/>
    <property type="match status" value="1"/>
</dbReference>
<sequence>MIRRIGEPVRADRRYGLRPGAYAMLVLGDSLLMTFQAEPTPELQLPGGGVDPGESPVRALHREVMEETGWAIATPRRVGAYRRFTYMPEYDRWAEKLCTIYIARPVLRRGEPTEPGHTALWLPVADAPEMAANEGERLFLEQLAAGLIPAP</sequence>
<dbReference type="GO" id="GO:0016787">
    <property type="term" value="F:hydrolase activity"/>
    <property type="evidence" value="ECO:0007669"/>
    <property type="project" value="UniProtKB-KW"/>
</dbReference>
<evidence type="ECO:0000256" key="2">
    <source>
        <dbReference type="ARBA" id="ARBA00022801"/>
    </source>
</evidence>
<dbReference type="InterPro" id="IPR020476">
    <property type="entry name" value="Nudix_hydrolase"/>
</dbReference>
<keyword evidence="5" id="KW-1185">Reference proteome</keyword>
<protein>
    <submittedName>
        <fullName evidence="4">NUDIX hydrolase</fullName>
    </submittedName>
</protein>
<dbReference type="PRINTS" id="PR00502">
    <property type="entry name" value="NUDIXFAMILY"/>
</dbReference>
<dbReference type="OrthoDB" id="9816040at2"/>
<accession>A0A086YA71</accession>
<dbReference type="STRING" id="195105.CN97_09050"/>
<organism evidence="4 5">
    <name type="scientific">Haematobacter massiliensis</name>
    <dbReference type="NCBI Taxonomy" id="195105"/>
    <lineage>
        <taxon>Bacteria</taxon>
        <taxon>Pseudomonadati</taxon>
        <taxon>Pseudomonadota</taxon>
        <taxon>Alphaproteobacteria</taxon>
        <taxon>Rhodobacterales</taxon>
        <taxon>Paracoccaceae</taxon>
        <taxon>Haematobacter</taxon>
    </lineage>
</organism>
<dbReference type="InterPro" id="IPR020084">
    <property type="entry name" value="NUDIX_hydrolase_CS"/>
</dbReference>